<dbReference type="SUPFAM" id="SSF53474">
    <property type="entry name" value="alpha/beta-Hydrolases"/>
    <property type="match status" value="1"/>
</dbReference>
<dbReference type="Pfam" id="PF00930">
    <property type="entry name" value="DPPIV_N"/>
    <property type="match status" value="1"/>
</dbReference>
<evidence type="ECO:0000256" key="1">
    <source>
        <dbReference type="SAM" id="MobiDB-lite"/>
    </source>
</evidence>
<feature type="domain" description="Peptidase S9 prolyl oligopeptidase catalytic" evidence="2">
    <location>
        <begin position="508"/>
        <end position="706"/>
    </location>
</feature>
<proteinExistence type="predicted"/>
<dbReference type="OrthoDB" id="9812921at2"/>
<evidence type="ECO:0000313" key="5">
    <source>
        <dbReference type="Proteomes" id="UP000184440"/>
    </source>
</evidence>
<accession>A0A1M7QQU0</accession>
<dbReference type="PANTHER" id="PTHR11731">
    <property type="entry name" value="PROTEASE FAMILY S9B,C DIPEPTIDYL-PEPTIDASE IV-RELATED"/>
    <property type="match status" value="1"/>
</dbReference>
<evidence type="ECO:0000313" key="4">
    <source>
        <dbReference type="EMBL" id="SHN33720.1"/>
    </source>
</evidence>
<dbReference type="EMBL" id="FRCS01000005">
    <property type="protein sequence ID" value="SHN33720.1"/>
    <property type="molecule type" value="Genomic_DNA"/>
</dbReference>
<feature type="domain" description="Dipeptidylpeptidase IV N-terminal" evidence="3">
    <location>
        <begin position="141"/>
        <end position="406"/>
    </location>
</feature>
<feature type="region of interest" description="Disordered" evidence="1">
    <location>
        <begin position="77"/>
        <end position="96"/>
    </location>
</feature>
<dbReference type="GO" id="GO:0006508">
    <property type="term" value="P:proteolysis"/>
    <property type="evidence" value="ECO:0007669"/>
    <property type="project" value="InterPro"/>
</dbReference>
<dbReference type="InterPro" id="IPR002469">
    <property type="entry name" value="Peptidase_S9B_N"/>
</dbReference>
<sequence>MVSSSTVETDPGTSFPRLAARTRTFTLGAPRTVAVSADGERVVFLRSSGPTDPVHALWVLDVGSSTERIVADPRVLRDTDEENLSPEEKALRERRREAGGGIVSYATDEDTRIAVFTLGGKLFRIGLLPGDDPTPIELPVAGPVLDPRPSPTGERVAYVTGGALHLVERIGEGWADRTLVAEDGVTWGVAEFAAAEEMNRFRGYWWSPDSERLLAARVDESPVRVWYIADPAQPGQEPNTIRYPAAGSPNALVSLHILPVSGEAPRLDLAWDADAYPYLVTAGWDDSGCPLFTVMDRRQTKALVLGADPDTGELTTHTEATGSPWLEVLPGTPALLGDGRLVLGSDEGDARRLVVGGVVATPTSLYVRRFLGQENDELVVEGTEDAPEQNHVYRVGADGTARRVTEGVGWFSGVSGGETRVEIRRTLGTTGVTYVVHRGGQPAHTLESSAAAPPFLGAPTLSRVTDRRLPAAVLYPRDHVPGTRLPVLMDPYGGPHHQEVMAAGTMWLEPQWWADQGFAVVVIDGRGTPGVAPSFEHAIRLDLAGPVLDDQADGLLALAKEHPDLDLGRVGIRGWSFGGYLAALAVLRRPDVFHAGIAGAPVTDWALYDTFYTERYLGLPDEQPDAYRRSSLIEDAGKLARPLMIVHGLADDNVVAAHTLQLSSALLAAGRPHEVLPLTGITHMATNETVKENLLLLQLDFLRRSLAL</sequence>
<dbReference type="AlphaFoldDB" id="A0A1M7QQU0"/>
<dbReference type="STRING" id="134849.SAMN05443668_105176"/>
<dbReference type="GO" id="GO:0008239">
    <property type="term" value="F:dipeptidyl-peptidase activity"/>
    <property type="evidence" value="ECO:0007669"/>
    <property type="project" value="TreeGrafter"/>
</dbReference>
<dbReference type="InterPro" id="IPR001375">
    <property type="entry name" value="Peptidase_S9_cat"/>
</dbReference>
<keyword evidence="5" id="KW-1185">Reference proteome</keyword>
<dbReference type="GO" id="GO:0008236">
    <property type="term" value="F:serine-type peptidase activity"/>
    <property type="evidence" value="ECO:0007669"/>
    <property type="project" value="InterPro"/>
</dbReference>
<dbReference type="Proteomes" id="UP000184440">
    <property type="component" value="Unassembled WGS sequence"/>
</dbReference>
<evidence type="ECO:0000259" key="3">
    <source>
        <dbReference type="Pfam" id="PF00930"/>
    </source>
</evidence>
<dbReference type="InterPro" id="IPR029058">
    <property type="entry name" value="AB_hydrolase_fold"/>
</dbReference>
<feature type="compositionally biased region" description="Basic and acidic residues" evidence="1">
    <location>
        <begin position="86"/>
        <end position="96"/>
    </location>
</feature>
<reference evidence="4 5" key="1">
    <citation type="submission" date="2016-11" db="EMBL/GenBank/DDBJ databases">
        <authorList>
            <person name="Jaros S."/>
            <person name="Januszkiewicz K."/>
            <person name="Wedrychowicz H."/>
        </authorList>
    </citation>
    <scope>NUCLEOTIDE SEQUENCE [LARGE SCALE GENOMIC DNA]</scope>
    <source>
        <strain evidence="4 5">DSM 46144</strain>
    </source>
</reference>
<dbReference type="SUPFAM" id="SSF82171">
    <property type="entry name" value="DPP6 N-terminal domain-like"/>
    <property type="match status" value="1"/>
</dbReference>
<protein>
    <submittedName>
        <fullName evidence="4">Dipeptidyl-peptidase-4</fullName>
    </submittedName>
</protein>
<dbReference type="Pfam" id="PF00326">
    <property type="entry name" value="Peptidase_S9"/>
    <property type="match status" value="1"/>
</dbReference>
<evidence type="ECO:0000259" key="2">
    <source>
        <dbReference type="Pfam" id="PF00326"/>
    </source>
</evidence>
<dbReference type="Gene3D" id="3.40.50.1820">
    <property type="entry name" value="alpha/beta hydrolase"/>
    <property type="match status" value="1"/>
</dbReference>
<dbReference type="InterPro" id="IPR050278">
    <property type="entry name" value="Serine_Prot_S9B/DPPIV"/>
</dbReference>
<name>A0A1M7QQU0_9ACTN</name>
<dbReference type="Gene3D" id="2.140.10.30">
    <property type="entry name" value="Dipeptidylpeptidase IV, N-terminal domain"/>
    <property type="match status" value="1"/>
</dbReference>
<organism evidence="4 5">
    <name type="scientific">Cryptosporangium aurantiacum</name>
    <dbReference type="NCBI Taxonomy" id="134849"/>
    <lineage>
        <taxon>Bacteria</taxon>
        <taxon>Bacillati</taxon>
        <taxon>Actinomycetota</taxon>
        <taxon>Actinomycetes</taxon>
        <taxon>Cryptosporangiales</taxon>
        <taxon>Cryptosporangiaceae</taxon>
        <taxon>Cryptosporangium</taxon>
    </lineage>
</organism>
<dbReference type="PANTHER" id="PTHR11731:SF193">
    <property type="entry name" value="DIPEPTIDYL PEPTIDASE 9"/>
    <property type="match status" value="1"/>
</dbReference>
<gene>
    <name evidence="4" type="ORF">SAMN05443668_105176</name>
</gene>